<gene>
    <name evidence="4" type="ORF">GKJPGBOP_01944</name>
</gene>
<protein>
    <submittedName>
        <fullName evidence="4">NADP-dependent oxidoreductase</fullName>
    </submittedName>
</protein>
<dbReference type="InterPro" id="IPR041694">
    <property type="entry name" value="ADH_N_2"/>
</dbReference>
<dbReference type="AlphaFoldDB" id="A0A401VZ19"/>
<evidence type="ECO:0000256" key="1">
    <source>
        <dbReference type="ARBA" id="ARBA00023002"/>
    </source>
</evidence>
<dbReference type="SUPFAM" id="SSF50129">
    <property type="entry name" value="GroES-like"/>
    <property type="match status" value="1"/>
</dbReference>
<evidence type="ECO:0000256" key="2">
    <source>
        <dbReference type="SAM" id="MobiDB-lite"/>
    </source>
</evidence>
<keyword evidence="5" id="KW-1185">Reference proteome</keyword>
<evidence type="ECO:0000259" key="3">
    <source>
        <dbReference type="SMART" id="SM00829"/>
    </source>
</evidence>
<proteinExistence type="predicted"/>
<dbReference type="EMBL" id="BHZD01000001">
    <property type="protein sequence ID" value="GCD42285.1"/>
    <property type="molecule type" value="Genomic_DNA"/>
</dbReference>
<dbReference type="InterPro" id="IPR045010">
    <property type="entry name" value="MDR_fam"/>
</dbReference>
<dbReference type="SUPFAM" id="SSF51735">
    <property type="entry name" value="NAD(P)-binding Rossmann-fold domains"/>
    <property type="match status" value="1"/>
</dbReference>
<feature type="region of interest" description="Disordered" evidence="2">
    <location>
        <begin position="1"/>
        <end position="47"/>
    </location>
</feature>
<feature type="compositionally biased region" description="Low complexity" evidence="2">
    <location>
        <begin position="33"/>
        <end position="47"/>
    </location>
</feature>
<dbReference type="PANTHER" id="PTHR43205">
    <property type="entry name" value="PROSTAGLANDIN REDUCTASE"/>
    <property type="match status" value="1"/>
</dbReference>
<dbReference type="SMART" id="SM00829">
    <property type="entry name" value="PKS_ER"/>
    <property type="match status" value="1"/>
</dbReference>
<feature type="compositionally biased region" description="Pro residues" evidence="2">
    <location>
        <begin position="1"/>
        <end position="16"/>
    </location>
</feature>
<dbReference type="InterPro" id="IPR011032">
    <property type="entry name" value="GroES-like_sf"/>
</dbReference>
<dbReference type="GO" id="GO:0016628">
    <property type="term" value="F:oxidoreductase activity, acting on the CH-CH group of donors, NAD or NADP as acceptor"/>
    <property type="evidence" value="ECO:0007669"/>
    <property type="project" value="InterPro"/>
</dbReference>
<name>A0A401VZ19_STREY</name>
<dbReference type="Gene3D" id="3.40.50.720">
    <property type="entry name" value="NAD(P)-binding Rossmann-like Domain"/>
    <property type="match status" value="1"/>
</dbReference>
<keyword evidence="1" id="KW-0560">Oxidoreductase</keyword>
<dbReference type="Proteomes" id="UP000286746">
    <property type="component" value="Unassembled WGS sequence"/>
</dbReference>
<dbReference type="CDD" id="cd05288">
    <property type="entry name" value="PGDH"/>
    <property type="match status" value="1"/>
</dbReference>
<sequence>MPAPNAAPEPPAPQGPSDPSAPEVPSGSCTRLAPSASSAPVGPSVPATHREVRLAARLRGALGPEHFTLAEAPVPAAGPGRLLVRNRVMTVTAAMCSKMTDAELPMPSFVPGQALWGPALGEVVQTSGGGFVPGDLVVHPYGWREFAVVEEGRARRVEPGELPDSAAYLSQGATAWGALTRAARVRPDDTVFVTGAAGGVGSTAGLIAKRLGAARVIGSTGSAHKAPYLREALGYDDVVLRGAGPVEEQLRRAAPDGIDVLLDLVGGEQLRAALAVARTGARFALVGALSEQLGGGAGRSAPAEVDSLLMVTRRVTLRGFSMVDHPDLPQEWTAEFGRGLRDGSLVFARTLVRGLDQAPRALCELTRGCHTGAVLVEL</sequence>
<accession>A0A401VZ19</accession>
<reference evidence="4 5" key="1">
    <citation type="submission" date="2018-11" db="EMBL/GenBank/DDBJ databases">
        <title>Whole genome sequence of Streptomyces paromomycinus NBRC 15454(T).</title>
        <authorList>
            <person name="Komaki H."/>
            <person name="Tamura T."/>
        </authorList>
    </citation>
    <scope>NUCLEOTIDE SEQUENCE [LARGE SCALE GENOMIC DNA]</scope>
    <source>
        <strain evidence="4 5">NBRC 15454</strain>
    </source>
</reference>
<evidence type="ECO:0000313" key="5">
    <source>
        <dbReference type="Proteomes" id="UP000286746"/>
    </source>
</evidence>
<dbReference type="InterPro" id="IPR013149">
    <property type="entry name" value="ADH-like_C"/>
</dbReference>
<evidence type="ECO:0000313" key="4">
    <source>
        <dbReference type="EMBL" id="GCD42285.1"/>
    </source>
</evidence>
<dbReference type="PANTHER" id="PTHR43205:SF7">
    <property type="entry name" value="PROSTAGLANDIN REDUCTASE 1"/>
    <property type="match status" value="1"/>
</dbReference>
<dbReference type="Pfam" id="PF16884">
    <property type="entry name" value="ADH_N_2"/>
    <property type="match status" value="1"/>
</dbReference>
<dbReference type="InterPro" id="IPR036291">
    <property type="entry name" value="NAD(P)-bd_dom_sf"/>
</dbReference>
<feature type="domain" description="Enoyl reductase (ER)" evidence="3">
    <location>
        <begin position="60"/>
        <end position="376"/>
    </location>
</feature>
<dbReference type="Gene3D" id="3.90.180.10">
    <property type="entry name" value="Medium-chain alcohol dehydrogenases, catalytic domain"/>
    <property type="match status" value="1"/>
</dbReference>
<organism evidence="4 5">
    <name type="scientific">Streptomyces paromomycinus</name>
    <name type="common">Streptomyces rimosus subsp. paromomycinus</name>
    <dbReference type="NCBI Taxonomy" id="92743"/>
    <lineage>
        <taxon>Bacteria</taxon>
        <taxon>Bacillati</taxon>
        <taxon>Actinomycetota</taxon>
        <taxon>Actinomycetes</taxon>
        <taxon>Kitasatosporales</taxon>
        <taxon>Streptomycetaceae</taxon>
        <taxon>Streptomyces</taxon>
    </lineage>
</organism>
<dbReference type="Pfam" id="PF00107">
    <property type="entry name" value="ADH_zinc_N"/>
    <property type="match status" value="1"/>
</dbReference>
<comment type="caution">
    <text evidence="4">The sequence shown here is derived from an EMBL/GenBank/DDBJ whole genome shotgun (WGS) entry which is preliminary data.</text>
</comment>
<dbReference type="InterPro" id="IPR020843">
    <property type="entry name" value="ER"/>
</dbReference>